<feature type="compositionally biased region" description="Basic and acidic residues" evidence="2">
    <location>
        <begin position="1"/>
        <end position="22"/>
    </location>
</feature>
<dbReference type="EMBL" id="CAUYUE010000008">
    <property type="protein sequence ID" value="CAK0783421.1"/>
    <property type="molecule type" value="Genomic_DNA"/>
</dbReference>
<gene>
    <name evidence="3" type="ORF">CVIRNUC_006620</name>
</gene>
<protein>
    <submittedName>
        <fullName evidence="3">Uncharacterized protein</fullName>
    </submittedName>
</protein>
<name>A0AAV1I7U1_9CHLO</name>
<proteinExistence type="predicted"/>
<feature type="region of interest" description="Disordered" evidence="2">
    <location>
        <begin position="320"/>
        <end position="422"/>
    </location>
</feature>
<feature type="compositionally biased region" description="Basic and acidic residues" evidence="2">
    <location>
        <begin position="473"/>
        <end position="486"/>
    </location>
</feature>
<evidence type="ECO:0000256" key="1">
    <source>
        <dbReference type="SAM" id="Coils"/>
    </source>
</evidence>
<dbReference type="AlphaFoldDB" id="A0AAV1I7U1"/>
<reference evidence="3 4" key="1">
    <citation type="submission" date="2023-10" db="EMBL/GenBank/DDBJ databases">
        <authorList>
            <person name="Maclean D."/>
            <person name="Macfadyen A."/>
        </authorList>
    </citation>
    <scope>NUCLEOTIDE SEQUENCE [LARGE SCALE GENOMIC DNA]</scope>
</reference>
<feature type="coiled-coil region" evidence="1">
    <location>
        <begin position="223"/>
        <end position="285"/>
    </location>
</feature>
<feature type="compositionally biased region" description="Polar residues" evidence="2">
    <location>
        <begin position="408"/>
        <end position="421"/>
    </location>
</feature>
<feature type="region of interest" description="Disordered" evidence="2">
    <location>
        <begin position="92"/>
        <end position="145"/>
    </location>
</feature>
<comment type="caution">
    <text evidence="3">The sequence shown here is derived from an EMBL/GenBank/DDBJ whole genome shotgun (WGS) entry which is preliminary data.</text>
</comment>
<feature type="region of interest" description="Disordered" evidence="2">
    <location>
        <begin position="439"/>
        <end position="486"/>
    </location>
</feature>
<feature type="compositionally biased region" description="Low complexity" evidence="2">
    <location>
        <begin position="335"/>
        <end position="344"/>
    </location>
</feature>
<sequence>MRSESASHSAEVEGGKNARADDAEQQGPQHKDDADSPEGAKLRPADLTVSFMKVTSPAGARAEQVTGPPSPFEGLQDEDGWWANNERTHMQRLQEQEKQRATQLRHTRAWAEAQGSERADSKVLSDEEVEEQEASDSFPALGYPAGIGSIGSGDFSEMMRRQGATGDDWSDWDAHLPGSPGSAGLPEAMSSISLSRSLSKQTSDKFEAGEGEDEDIKRMMWVVENLQEELLAADEARMAADQQVQASSRVVQALQLEVQERVSTLADLDEQVAEMHKRLEKQLLQQLDTQEALRKHEGDIRETHAETNHINQVIAEKDEEMGELKRQAAQGRPVSAAASSAAKAAHSHAGKGPADDDSPKSNMSSPWGTDVSGSDEEDIDKESKKQRRKTRLSDVAGRPPGSPARSPAQMQSKAAGSSQPSAIPAVYYSRGTWLRSVLGSPQKAGEPASPKAATAKQAEVQASKSPEDSVEAQARRSTETSKPQKE</sequence>
<feature type="compositionally biased region" description="Basic and acidic residues" evidence="2">
    <location>
        <begin position="115"/>
        <end position="125"/>
    </location>
</feature>
<evidence type="ECO:0000313" key="3">
    <source>
        <dbReference type="EMBL" id="CAK0783421.1"/>
    </source>
</evidence>
<organism evidence="3 4">
    <name type="scientific">Coccomyxa viridis</name>
    <dbReference type="NCBI Taxonomy" id="1274662"/>
    <lineage>
        <taxon>Eukaryota</taxon>
        <taxon>Viridiplantae</taxon>
        <taxon>Chlorophyta</taxon>
        <taxon>core chlorophytes</taxon>
        <taxon>Trebouxiophyceae</taxon>
        <taxon>Trebouxiophyceae incertae sedis</taxon>
        <taxon>Coccomyxaceae</taxon>
        <taxon>Coccomyxa</taxon>
    </lineage>
</organism>
<evidence type="ECO:0000256" key="2">
    <source>
        <dbReference type="SAM" id="MobiDB-lite"/>
    </source>
</evidence>
<keyword evidence="4" id="KW-1185">Reference proteome</keyword>
<feature type="compositionally biased region" description="Basic and acidic residues" evidence="2">
    <location>
        <begin position="29"/>
        <end position="44"/>
    </location>
</feature>
<feature type="region of interest" description="Disordered" evidence="2">
    <location>
        <begin position="162"/>
        <end position="187"/>
    </location>
</feature>
<keyword evidence="1" id="KW-0175">Coiled coil</keyword>
<evidence type="ECO:0000313" key="4">
    <source>
        <dbReference type="Proteomes" id="UP001314263"/>
    </source>
</evidence>
<dbReference type="Proteomes" id="UP001314263">
    <property type="component" value="Unassembled WGS sequence"/>
</dbReference>
<accession>A0AAV1I7U1</accession>
<feature type="region of interest" description="Disordered" evidence="2">
    <location>
        <begin position="1"/>
        <end position="78"/>
    </location>
</feature>